<evidence type="ECO:0000259" key="3">
    <source>
        <dbReference type="PROSITE" id="PS50102"/>
    </source>
</evidence>
<dbReference type="GO" id="GO:1990247">
    <property type="term" value="F:N6-methyladenosine-containing RNA reader activity"/>
    <property type="evidence" value="ECO:0007669"/>
    <property type="project" value="TreeGrafter"/>
</dbReference>
<dbReference type="InterPro" id="IPR007275">
    <property type="entry name" value="YTH_domain"/>
</dbReference>
<dbReference type="GO" id="GO:0003729">
    <property type="term" value="F:mRNA binding"/>
    <property type="evidence" value="ECO:0007669"/>
    <property type="project" value="TreeGrafter"/>
</dbReference>
<evidence type="ECO:0008006" key="7">
    <source>
        <dbReference type="Google" id="ProtNLM"/>
    </source>
</evidence>
<name>A0A1V6TBE9_9EURO</name>
<protein>
    <recommendedName>
        <fullName evidence="7">YTH domain-containing protein</fullName>
    </recommendedName>
</protein>
<dbReference type="Proteomes" id="UP000191285">
    <property type="component" value="Unassembled WGS sequence"/>
</dbReference>
<evidence type="ECO:0000259" key="4">
    <source>
        <dbReference type="PROSITE" id="PS50882"/>
    </source>
</evidence>
<feature type="region of interest" description="Disordered" evidence="2">
    <location>
        <begin position="144"/>
        <end position="175"/>
    </location>
</feature>
<gene>
    <name evidence="5" type="ORF">PENSTE_c008G09847</name>
</gene>
<dbReference type="GO" id="GO:0005654">
    <property type="term" value="C:nucleoplasm"/>
    <property type="evidence" value="ECO:0007669"/>
    <property type="project" value="TreeGrafter"/>
</dbReference>
<dbReference type="OrthoDB" id="306690at2759"/>
<dbReference type="InterPro" id="IPR012677">
    <property type="entry name" value="Nucleotide-bd_a/b_plait_sf"/>
</dbReference>
<proteinExistence type="predicted"/>
<dbReference type="PANTHER" id="PTHR12357">
    <property type="entry name" value="YTH YT521-B HOMOLOGY DOMAIN-CONTAINING"/>
    <property type="match status" value="1"/>
</dbReference>
<keyword evidence="1" id="KW-0694">RNA-binding</keyword>
<organism evidence="5 6">
    <name type="scientific">Penicillium steckii</name>
    <dbReference type="NCBI Taxonomy" id="303698"/>
    <lineage>
        <taxon>Eukaryota</taxon>
        <taxon>Fungi</taxon>
        <taxon>Dikarya</taxon>
        <taxon>Ascomycota</taxon>
        <taxon>Pezizomycotina</taxon>
        <taxon>Eurotiomycetes</taxon>
        <taxon>Eurotiomycetidae</taxon>
        <taxon>Eurotiales</taxon>
        <taxon>Aspergillaceae</taxon>
        <taxon>Penicillium</taxon>
    </lineage>
</organism>
<feature type="domain" description="RRM" evidence="3">
    <location>
        <begin position="179"/>
        <end position="253"/>
    </location>
</feature>
<comment type="caution">
    <text evidence="5">The sequence shown here is derived from an EMBL/GenBank/DDBJ whole genome shotgun (WGS) entry which is preliminary data.</text>
</comment>
<dbReference type="SUPFAM" id="SSF54928">
    <property type="entry name" value="RNA-binding domain, RBD"/>
    <property type="match status" value="1"/>
</dbReference>
<dbReference type="EMBL" id="MLKD01000008">
    <property type="protein sequence ID" value="OQE23692.1"/>
    <property type="molecule type" value="Genomic_DNA"/>
</dbReference>
<dbReference type="Gene3D" id="3.30.70.330">
    <property type="match status" value="1"/>
</dbReference>
<dbReference type="PANTHER" id="PTHR12357:SF3">
    <property type="entry name" value="YTH DOMAIN-CONTAINING PROTEIN 1"/>
    <property type="match status" value="1"/>
</dbReference>
<dbReference type="AlphaFoldDB" id="A0A1V6TBE9"/>
<reference evidence="6" key="1">
    <citation type="journal article" date="2017" name="Nat. Microbiol.">
        <title>Global analysis of biosynthetic gene clusters reveals vast potential of secondary metabolite production in Penicillium species.</title>
        <authorList>
            <person name="Nielsen J.C."/>
            <person name="Grijseels S."/>
            <person name="Prigent S."/>
            <person name="Ji B."/>
            <person name="Dainat J."/>
            <person name="Nielsen K.F."/>
            <person name="Frisvad J.C."/>
            <person name="Workman M."/>
            <person name="Nielsen J."/>
        </authorList>
    </citation>
    <scope>NUCLEOTIDE SEQUENCE [LARGE SCALE GENOMIC DNA]</scope>
    <source>
        <strain evidence="6">IBT 24891</strain>
    </source>
</reference>
<dbReference type="GO" id="GO:0000381">
    <property type="term" value="P:regulation of alternative mRNA splicing, via spliceosome"/>
    <property type="evidence" value="ECO:0007669"/>
    <property type="project" value="TreeGrafter"/>
</dbReference>
<dbReference type="SMART" id="SM00360">
    <property type="entry name" value="RRM"/>
    <property type="match status" value="1"/>
</dbReference>
<keyword evidence="6" id="KW-1185">Reference proteome</keyword>
<evidence type="ECO:0000313" key="6">
    <source>
        <dbReference type="Proteomes" id="UP000191285"/>
    </source>
</evidence>
<dbReference type="Gene3D" id="3.10.590.10">
    <property type="entry name" value="ph1033 like domains"/>
    <property type="match status" value="1"/>
</dbReference>
<dbReference type="PROSITE" id="PS50102">
    <property type="entry name" value="RRM"/>
    <property type="match status" value="1"/>
</dbReference>
<dbReference type="CDD" id="cd00590">
    <property type="entry name" value="RRM_SF"/>
    <property type="match status" value="1"/>
</dbReference>
<evidence type="ECO:0000256" key="1">
    <source>
        <dbReference type="PROSITE-ProRule" id="PRU00176"/>
    </source>
</evidence>
<dbReference type="Pfam" id="PF04146">
    <property type="entry name" value="YTH"/>
    <property type="match status" value="1"/>
</dbReference>
<dbReference type="InterPro" id="IPR057720">
    <property type="entry name" value="RRM_YTH1"/>
</dbReference>
<dbReference type="InterPro" id="IPR035979">
    <property type="entry name" value="RBD_domain_sf"/>
</dbReference>
<dbReference type="InterPro" id="IPR000504">
    <property type="entry name" value="RRM_dom"/>
</dbReference>
<feature type="compositionally biased region" description="Polar residues" evidence="2">
    <location>
        <begin position="149"/>
        <end position="172"/>
    </location>
</feature>
<sequence length="480" mass="53812">MMAYPPPSYGIQPTSPYDERHLIHHNPSPAYLHGFRYPTLFPLAYRQPQNALDGICHAAPSALAYHPLTPQNYWASSQPFYVHQPPFATNTSVYHNGLQRSYIHGSTVYDLPPKSGRLNIRALGKQPHAAEQVLGKMIVDGSRPKALEQSDSTSSKPHSLANPTPSISNNFNRPDPSRRSLWVGNVPRSASLLDLKDHFSRHATEDIQSVLLINESNCAFVNYRSVAACVAALSRCHGSEFQGSRLVCKLQKRHSEVTTKQTRTSGSCSRVVAGVNNKSASRSADRYFVMKSFTKEELKASWQNGIWATQAHNEFKLNQAFESSQQVYLVFSANKSGEYFGYARMLSAIDDNDISMNLPFSNPRSGHQNGLDVTLTCATSVAPKGRMIRDFAKNITIWEADGLEEELMSGDIGIKARETEAYPLGRPFRIQWLSHKRVSFQQTHKLRNPWNSNRPVKIARDGTEIEPTVARKLVQLFQDK</sequence>
<dbReference type="InterPro" id="IPR045168">
    <property type="entry name" value="YTH_prot"/>
</dbReference>
<evidence type="ECO:0000256" key="2">
    <source>
        <dbReference type="SAM" id="MobiDB-lite"/>
    </source>
</evidence>
<feature type="domain" description="YTH" evidence="4">
    <location>
        <begin position="285"/>
        <end position="477"/>
    </location>
</feature>
<dbReference type="STRING" id="303698.A0A1V6TBE9"/>
<dbReference type="CDD" id="cd21134">
    <property type="entry name" value="YTH"/>
    <property type="match status" value="1"/>
</dbReference>
<dbReference type="Pfam" id="PF25701">
    <property type="entry name" value="RRM_YTH1"/>
    <property type="match status" value="1"/>
</dbReference>
<accession>A0A1V6TBE9</accession>
<evidence type="ECO:0000313" key="5">
    <source>
        <dbReference type="EMBL" id="OQE23692.1"/>
    </source>
</evidence>
<dbReference type="GO" id="GO:0000398">
    <property type="term" value="P:mRNA splicing, via spliceosome"/>
    <property type="evidence" value="ECO:0007669"/>
    <property type="project" value="TreeGrafter"/>
</dbReference>
<dbReference type="PROSITE" id="PS50882">
    <property type="entry name" value="YTH"/>
    <property type="match status" value="1"/>
</dbReference>